<keyword evidence="3 7" id="KW-0808">Transferase</keyword>
<organism evidence="10 11">
    <name type="scientific">Rhodoferax aquaticus</name>
    <dbReference type="NCBI Taxonomy" id="2527691"/>
    <lineage>
        <taxon>Bacteria</taxon>
        <taxon>Pseudomonadati</taxon>
        <taxon>Pseudomonadota</taxon>
        <taxon>Betaproteobacteria</taxon>
        <taxon>Burkholderiales</taxon>
        <taxon>Comamonadaceae</taxon>
        <taxon>Rhodoferax</taxon>
    </lineage>
</organism>
<evidence type="ECO:0000256" key="2">
    <source>
        <dbReference type="ARBA" id="ARBA00022490"/>
    </source>
</evidence>
<dbReference type="InterPro" id="IPR030374">
    <property type="entry name" value="PABS"/>
</dbReference>
<dbReference type="SUPFAM" id="SSF53335">
    <property type="entry name" value="S-adenosyl-L-methionine-dependent methyltransferases"/>
    <property type="match status" value="1"/>
</dbReference>
<comment type="function">
    <text evidence="7">Catalyzes the irreversible transfer of a propylamine group from the amino donor S-adenosylmethioninamine (decarboxy-AdoMet) to putrescine (1,4-diaminobutane) to yield spermidine.</text>
</comment>
<dbReference type="GO" id="GO:0008295">
    <property type="term" value="P:spermidine biosynthetic process"/>
    <property type="evidence" value="ECO:0007669"/>
    <property type="project" value="UniProtKB-UniRule"/>
</dbReference>
<feature type="binding site" evidence="7">
    <location>
        <begin position="178"/>
        <end position="179"/>
    </location>
    <ligand>
        <name>S-methyl-5'-thioadenosine</name>
        <dbReference type="ChEBI" id="CHEBI:17509"/>
    </ligand>
</feature>
<keyword evidence="4 7" id="KW-0745">Spermidine biosynthesis</keyword>
<feature type="binding site" evidence="7">
    <location>
        <position position="71"/>
    </location>
    <ligand>
        <name>S-methyl-5'-thioadenosine</name>
        <dbReference type="ChEBI" id="CHEBI:17509"/>
    </ligand>
</feature>
<sequence length="361" mass="40088">MGGRRESANQMSVNARGPVALLPELRPGAFYVANDGPPPGPVCYCEDTSDRYDIFGFRCKGVVCSVQTAFQNVLIADTVSYGRALFLDGVLQSSEHDESLYHELLVQPAMLSHPNPRDVLIIGGGEGATLREVLAHRSVQRAVMVDIDETCVELCREHLGPWHQGAMQDPRAHLVFTDGRAFVEQDLDFYDVVIIDVVDMLENGPAQRIYTQEFYRHLRQRLRPGGIVVVQGMEFSHVDHVQHAALVRTLRTAFSEVHSYQSHIPSFVAPWGFVLASDHVRPYEWSAATLDATIAHRLGNSWLLHVDGAFLTSRFQLCLATQKLLSMPGPTLGDDLGFARPPEPEQVDDPIAVFPARPLLT</sequence>
<evidence type="ECO:0000256" key="8">
    <source>
        <dbReference type="PROSITE-ProRule" id="PRU00354"/>
    </source>
</evidence>
<dbReference type="Gene3D" id="3.40.50.150">
    <property type="entry name" value="Vaccinia Virus protein VP39"/>
    <property type="match status" value="1"/>
</dbReference>
<feature type="binding site" evidence="7">
    <location>
        <position position="126"/>
    </location>
    <ligand>
        <name>spermidine</name>
        <dbReference type="ChEBI" id="CHEBI:57834"/>
    </ligand>
</feature>
<dbReference type="Proteomes" id="UP000317365">
    <property type="component" value="Chromosome"/>
</dbReference>
<accession>A0A515EKP1</accession>
<name>A0A515EKP1_9BURK</name>
<proteinExistence type="inferred from homology"/>
<dbReference type="CDD" id="cd02440">
    <property type="entry name" value="AdoMet_MTases"/>
    <property type="match status" value="1"/>
</dbReference>
<dbReference type="GO" id="GO:0008168">
    <property type="term" value="F:methyltransferase activity"/>
    <property type="evidence" value="ECO:0007669"/>
    <property type="project" value="UniProtKB-KW"/>
</dbReference>
<dbReference type="NCBIfam" id="NF037959">
    <property type="entry name" value="MFS_SpdSyn"/>
    <property type="match status" value="1"/>
</dbReference>
<dbReference type="UniPathway" id="UPA00248">
    <property type="reaction ID" value="UER00314"/>
</dbReference>
<dbReference type="PANTHER" id="PTHR43317">
    <property type="entry name" value="THERMOSPERMINE SYNTHASE ACAULIS5"/>
    <property type="match status" value="1"/>
</dbReference>
<comment type="caution">
    <text evidence="7">Lacks conserved residue(s) required for the propagation of feature annotation.</text>
</comment>
<dbReference type="InterPro" id="IPR037163">
    <property type="entry name" value="Spermidine_synt_N_sf"/>
</dbReference>
<dbReference type="GO" id="GO:0010487">
    <property type="term" value="F:thermospermine synthase activity"/>
    <property type="evidence" value="ECO:0007669"/>
    <property type="project" value="UniProtKB-EC"/>
</dbReference>
<comment type="pathway">
    <text evidence="7">Amine and polyamine biosynthesis; spermidine biosynthesis; spermidine from putrescine: step 1/1.</text>
</comment>
<feature type="binding site" evidence="7">
    <location>
        <position position="146"/>
    </location>
    <ligand>
        <name>S-methyl-5'-thioadenosine</name>
        <dbReference type="ChEBI" id="CHEBI:17509"/>
    </ligand>
</feature>
<dbReference type="InterPro" id="IPR030373">
    <property type="entry name" value="PABS_CS"/>
</dbReference>
<comment type="similarity">
    <text evidence="1 7">Belongs to the spermidine/spermine synthase family.</text>
</comment>
<keyword evidence="2" id="KW-0963">Cytoplasm</keyword>
<dbReference type="InterPro" id="IPR001045">
    <property type="entry name" value="Spermi_synthase"/>
</dbReference>
<dbReference type="Pfam" id="PF01564">
    <property type="entry name" value="Spermine_synth"/>
    <property type="match status" value="1"/>
</dbReference>
<evidence type="ECO:0000256" key="6">
    <source>
        <dbReference type="ARBA" id="ARBA00048874"/>
    </source>
</evidence>
<dbReference type="PANTHER" id="PTHR43317:SF11">
    <property type="entry name" value="POLYAMINE AMINOPROPYLTRANSFERASE 2"/>
    <property type="match status" value="1"/>
</dbReference>
<dbReference type="AlphaFoldDB" id="A0A515EKP1"/>
<keyword evidence="5 7" id="KW-0620">Polyamine biosynthesis</keyword>
<evidence type="ECO:0000256" key="1">
    <source>
        <dbReference type="ARBA" id="ARBA00007867"/>
    </source>
</evidence>
<dbReference type="Gene3D" id="2.30.140.10">
    <property type="entry name" value="Spermidine synthase, tetramerisation domain"/>
    <property type="match status" value="1"/>
</dbReference>
<dbReference type="InterPro" id="IPR029063">
    <property type="entry name" value="SAM-dependent_MTases_sf"/>
</dbReference>
<evidence type="ECO:0000313" key="10">
    <source>
        <dbReference type="EMBL" id="QDL53235.1"/>
    </source>
</evidence>
<dbReference type="EC" id="2.5.1.16" evidence="7"/>
<evidence type="ECO:0000256" key="4">
    <source>
        <dbReference type="ARBA" id="ARBA00023066"/>
    </source>
</evidence>
<feature type="binding site" evidence="7">
    <location>
        <position position="102"/>
    </location>
    <ligand>
        <name>spermidine</name>
        <dbReference type="ChEBI" id="CHEBI:57834"/>
    </ligand>
</feature>
<evidence type="ECO:0000313" key="11">
    <source>
        <dbReference type="Proteomes" id="UP000317365"/>
    </source>
</evidence>
<reference evidence="11" key="1">
    <citation type="submission" date="2019-02" db="EMBL/GenBank/DDBJ databases">
        <title>Complete genome sequence of Rhodoferax sp. Gr-4.</title>
        <authorList>
            <person name="Jin L."/>
        </authorList>
    </citation>
    <scope>NUCLEOTIDE SEQUENCE [LARGE SCALE GENOMIC DNA]</scope>
    <source>
        <strain evidence="11">Gr-4</strain>
    </source>
</reference>
<reference evidence="11" key="2">
    <citation type="journal article" date="2020" name="Int. J. Syst. Evol. Microbiol.">
        <title>Genomic insights into a novel species Rhodoferax aquaticus sp. nov., isolated from freshwater.</title>
        <authorList>
            <person name="Li T."/>
            <person name="Zhuo Y."/>
            <person name="Jin C.Z."/>
            <person name="Wu X."/>
            <person name="Ko S.R."/>
            <person name="Jin F.J."/>
            <person name="Ahn C.Y."/>
            <person name="Oh H.M."/>
            <person name="Lee H.G."/>
            <person name="Jin L."/>
        </authorList>
    </citation>
    <scope>NUCLEOTIDE SEQUENCE [LARGE SCALE GENOMIC DNA]</scope>
    <source>
        <strain evidence="11">Gr-4</strain>
    </source>
</reference>
<dbReference type="HAMAP" id="MF_00198">
    <property type="entry name" value="Spermidine_synth"/>
    <property type="match status" value="1"/>
</dbReference>
<dbReference type="GO" id="GO:0004766">
    <property type="term" value="F:spermidine synthase activity"/>
    <property type="evidence" value="ECO:0007669"/>
    <property type="project" value="UniProtKB-UniRule"/>
</dbReference>
<keyword evidence="11" id="KW-1185">Reference proteome</keyword>
<protein>
    <recommendedName>
        <fullName evidence="7">Polyamine aminopropyltransferase</fullName>
    </recommendedName>
    <alternativeName>
        <fullName evidence="7">Putrescine aminopropyltransferase</fullName>
        <shortName evidence="7">PAPT</shortName>
    </alternativeName>
    <alternativeName>
        <fullName evidence="7">Spermidine synthase</fullName>
        <shortName evidence="7">SPDS</shortName>
        <shortName evidence="7">SPDSY</shortName>
        <ecNumber evidence="7">2.5.1.16</ecNumber>
    </alternativeName>
</protein>
<dbReference type="Pfam" id="PF17284">
    <property type="entry name" value="Spermine_synt_N"/>
    <property type="match status" value="1"/>
</dbReference>
<comment type="catalytic activity">
    <reaction evidence="7">
        <text>S-adenosyl 3-(methylsulfanyl)propylamine + putrescine = S-methyl-5'-thioadenosine + spermidine + H(+)</text>
        <dbReference type="Rhea" id="RHEA:12721"/>
        <dbReference type="ChEBI" id="CHEBI:15378"/>
        <dbReference type="ChEBI" id="CHEBI:17509"/>
        <dbReference type="ChEBI" id="CHEBI:57443"/>
        <dbReference type="ChEBI" id="CHEBI:57834"/>
        <dbReference type="ChEBI" id="CHEBI:326268"/>
        <dbReference type="EC" id="2.5.1.16"/>
    </reaction>
</comment>
<feature type="binding site" evidence="7">
    <location>
        <position position="205"/>
    </location>
    <ligand>
        <name>S-methyl-5'-thioadenosine</name>
        <dbReference type="ChEBI" id="CHEBI:17509"/>
    </ligand>
</feature>
<evidence type="ECO:0000256" key="7">
    <source>
        <dbReference type="HAMAP-Rule" id="MF_00198"/>
    </source>
</evidence>
<evidence type="ECO:0000256" key="3">
    <source>
        <dbReference type="ARBA" id="ARBA00022679"/>
    </source>
</evidence>
<evidence type="ECO:0000259" key="9">
    <source>
        <dbReference type="PROSITE" id="PS51006"/>
    </source>
</evidence>
<dbReference type="PROSITE" id="PS01330">
    <property type="entry name" value="PABS_1"/>
    <property type="match status" value="1"/>
</dbReference>
<dbReference type="FunFam" id="3.40.50.150:FF:000088">
    <property type="entry name" value="Polyamine aminopropyltransferase"/>
    <property type="match status" value="1"/>
</dbReference>
<keyword evidence="10" id="KW-0489">Methyltransferase</keyword>
<dbReference type="GO" id="GO:0032259">
    <property type="term" value="P:methylation"/>
    <property type="evidence" value="ECO:0007669"/>
    <property type="project" value="UniProtKB-KW"/>
</dbReference>
<dbReference type="PROSITE" id="PS51006">
    <property type="entry name" value="PABS_2"/>
    <property type="match status" value="1"/>
</dbReference>
<dbReference type="KEGG" id="rhg:EXZ61_03060"/>
<dbReference type="EMBL" id="CP036282">
    <property type="protein sequence ID" value="QDL53235.1"/>
    <property type="molecule type" value="Genomic_DNA"/>
</dbReference>
<feature type="active site" description="Proton acceptor" evidence="7 8">
    <location>
        <position position="196"/>
    </location>
</feature>
<gene>
    <name evidence="7" type="primary">speE</name>
    <name evidence="10" type="ORF">EXZ61_03060</name>
</gene>
<dbReference type="InterPro" id="IPR035246">
    <property type="entry name" value="Spermidine_synt_N"/>
</dbReference>
<feature type="domain" description="PABS" evidence="9">
    <location>
        <begin position="41"/>
        <end position="278"/>
    </location>
</feature>
<comment type="catalytic activity">
    <reaction evidence="6">
        <text>S-adenosyl 3-(methylsulfanyl)propylamine + spermidine = thermospermine + S-methyl-5'-thioadenosine + H(+)</text>
        <dbReference type="Rhea" id="RHEA:30515"/>
        <dbReference type="ChEBI" id="CHEBI:15378"/>
        <dbReference type="ChEBI" id="CHEBI:17509"/>
        <dbReference type="ChEBI" id="CHEBI:57443"/>
        <dbReference type="ChEBI" id="CHEBI:57834"/>
        <dbReference type="ChEBI" id="CHEBI:59903"/>
        <dbReference type="EC" id="2.5.1.79"/>
    </reaction>
</comment>
<evidence type="ECO:0000256" key="5">
    <source>
        <dbReference type="ARBA" id="ARBA00023115"/>
    </source>
</evidence>
<comment type="subunit">
    <text evidence="7">Homodimer or homotetramer.</text>
</comment>